<dbReference type="Proteomes" id="UP000008212">
    <property type="component" value="Chromosome"/>
</dbReference>
<dbReference type="AlphaFoldDB" id="Q73NI3"/>
<gene>
    <name evidence="2" type="ordered locus">TDE_1169</name>
</gene>
<dbReference type="EMBL" id="AE017226">
    <property type="protein sequence ID" value="AAS11658.1"/>
    <property type="molecule type" value="Genomic_DNA"/>
</dbReference>
<dbReference type="SUPFAM" id="SSF46955">
    <property type="entry name" value="Putative DNA-binding domain"/>
    <property type="match status" value="1"/>
</dbReference>
<name>Q73NI3_TREDE</name>
<dbReference type="Gene3D" id="1.10.238.160">
    <property type="match status" value="1"/>
</dbReference>
<protein>
    <submittedName>
        <fullName evidence="2">Phage DNA-binding protein, excisionase family</fullName>
    </submittedName>
</protein>
<dbReference type="OrthoDB" id="597977at2"/>
<proteinExistence type="predicted"/>
<organism evidence="2 3">
    <name type="scientific">Treponema denticola (strain ATCC 35405 / DSM 14222 / CIP 103919 / JCM 8153 / KCTC 15104)</name>
    <dbReference type="NCBI Taxonomy" id="243275"/>
    <lineage>
        <taxon>Bacteria</taxon>
        <taxon>Pseudomonadati</taxon>
        <taxon>Spirochaetota</taxon>
        <taxon>Spirochaetia</taxon>
        <taxon>Spirochaetales</taxon>
        <taxon>Treponemataceae</taxon>
        <taxon>Treponema</taxon>
    </lineage>
</organism>
<keyword evidence="2" id="KW-0238">DNA-binding</keyword>
<keyword evidence="3" id="KW-1185">Reference proteome</keyword>
<dbReference type="InterPro" id="IPR041657">
    <property type="entry name" value="HTH_17"/>
</dbReference>
<dbReference type="KEGG" id="tde:TDE_1169"/>
<evidence type="ECO:0000313" key="2">
    <source>
        <dbReference type="EMBL" id="AAS11658.1"/>
    </source>
</evidence>
<dbReference type="eggNOG" id="COG3311">
    <property type="taxonomic scope" value="Bacteria"/>
</dbReference>
<dbReference type="GO" id="GO:0003677">
    <property type="term" value="F:DNA binding"/>
    <property type="evidence" value="ECO:0007669"/>
    <property type="project" value="UniProtKB-KW"/>
</dbReference>
<sequence>MIMNMKQVMELTGYTQSYIYNLVHKKMIPVYKPNGGRLFFVKEEIEQWLLGGRQMTSEEMHKEADKMLLDMAARRSKRRTK</sequence>
<dbReference type="PaxDb" id="243275-TDE_1169"/>
<dbReference type="STRING" id="243275.TDE_1169"/>
<dbReference type="InterPro" id="IPR009061">
    <property type="entry name" value="DNA-bd_dom_put_sf"/>
</dbReference>
<accession>Q73NI3</accession>
<evidence type="ECO:0000259" key="1">
    <source>
        <dbReference type="Pfam" id="PF12728"/>
    </source>
</evidence>
<dbReference type="PATRIC" id="fig|243275.7.peg.1127"/>
<feature type="domain" description="Helix-turn-helix" evidence="1">
    <location>
        <begin position="3"/>
        <end position="50"/>
    </location>
</feature>
<dbReference type="HOGENOM" id="CLU_140176_0_3_12"/>
<reference evidence="2 3" key="1">
    <citation type="journal article" date="2004" name="Proc. Natl. Acad. Sci. U.S.A.">
        <title>Comparison of the genome of the oral pathogen Treponema denticola with other spirochete genomes.</title>
        <authorList>
            <person name="Seshadri R."/>
            <person name="Myers G.S."/>
            <person name="Tettelin H."/>
            <person name="Eisen J.A."/>
            <person name="Heidelberg J.F."/>
            <person name="Dodson R.J."/>
            <person name="Davidsen T.M."/>
            <person name="DeBoy R.T."/>
            <person name="Fouts D.E."/>
            <person name="Haft D.H."/>
            <person name="Selengut J."/>
            <person name="Ren Q."/>
            <person name="Brinkac L.M."/>
            <person name="Madupu R."/>
            <person name="Kolonay J."/>
            <person name="Durkin S.A."/>
            <person name="Daugherty S.C."/>
            <person name="Shetty J."/>
            <person name="Shvartsbeyn A."/>
            <person name="Gebregeorgis E."/>
            <person name="Geer K."/>
            <person name="Tsegaye G."/>
            <person name="Malek J."/>
            <person name="Ayodeji B."/>
            <person name="Shatsman S."/>
            <person name="McLeod M.P."/>
            <person name="Smajs D."/>
            <person name="Howell J.K."/>
            <person name="Pal S."/>
            <person name="Amin A."/>
            <person name="Vashisth P."/>
            <person name="McNeill T.Z."/>
            <person name="Xiang Q."/>
            <person name="Sodergren E."/>
            <person name="Baca E."/>
            <person name="Weinstock G.M."/>
            <person name="Norris S.J."/>
            <person name="Fraser C.M."/>
            <person name="Paulsen I.T."/>
        </authorList>
    </citation>
    <scope>NUCLEOTIDE SEQUENCE [LARGE SCALE GENOMIC DNA]</scope>
    <source>
        <strain evidence="3">ATCC 35405 / DSM 14222 / CIP 103919 / JCM 8153 / KCTC 15104</strain>
    </source>
</reference>
<dbReference type="Pfam" id="PF12728">
    <property type="entry name" value="HTH_17"/>
    <property type="match status" value="1"/>
</dbReference>
<evidence type="ECO:0000313" key="3">
    <source>
        <dbReference type="Proteomes" id="UP000008212"/>
    </source>
</evidence>